<dbReference type="EMBL" id="CAJNOK010052379">
    <property type="protein sequence ID" value="CAF1608082.1"/>
    <property type="molecule type" value="Genomic_DNA"/>
</dbReference>
<evidence type="ECO:0000313" key="3">
    <source>
        <dbReference type="EMBL" id="CAF1608082.1"/>
    </source>
</evidence>
<dbReference type="Gene3D" id="3.80.10.10">
    <property type="entry name" value="Ribonuclease Inhibitor"/>
    <property type="match status" value="1"/>
</dbReference>
<name>A0A8S2G5K7_9BILA</name>
<proteinExistence type="predicted"/>
<protein>
    <submittedName>
        <fullName evidence="3">Uncharacterized protein</fullName>
    </submittedName>
</protein>
<keyword evidence="1" id="KW-0433">Leucine-rich repeat</keyword>
<dbReference type="EMBL" id="CAJOBA010076471">
    <property type="protein sequence ID" value="CAF4420367.1"/>
    <property type="molecule type" value="Genomic_DNA"/>
</dbReference>
<evidence type="ECO:0000313" key="5">
    <source>
        <dbReference type="Proteomes" id="UP000677228"/>
    </source>
</evidence>
<dbReference type="Proteomes" id="UP000682733">
    <property type="component" value="Unassembled WGS sequence"/>
</dbReference>
<dbReference type="Proteomes" id="UP000677228">
    <property type="component" value="Unassembled WGS sequence"/>
</dbReference>
<accession>A0A8S2G5K7</accession>
<dbReference type="InterPro" id="IPR025875">
    <property type="entry name" value="Leu-rich_rpt_4"/>
</dbReference>
<evidence type="ECO:0000256" key="1">
    <source>
        <dbReference type="ARBA" id="ARBA00022614"/>
    </source>
</evidence>
<organism evidence="3 5">
    <name type="scientific">Didymodactylos carnosus</name>
    <dbReference type="NCBI Taxonomy" id="1234261"/>
    <lineage>
        <taxon>Eukaryota</taxon>
        <taxon>Metazoa</taxon>
        <taxon>Spiralia</taxon>
        <taxon>Gnathifera</taxon>
        <taxon>Rotifera</taxon>
        <taxon>Eurotatoria</taxon>
        <taxon>Bdelloidea</taxon>
        <taxon>Philodinida</taxon>
        <taxon>Philodinidae</taxon>
        <taxon>Didymodactylos</taxon>
    </lineage>
</organism>
<sequence>GVYRLTQLRRLTFSDNDIQRISPEIGQLINLEELDCSRNGEYSI</sequence>
<evidence type="ECO:0000313" key="4">
    <source>
        <dbReference type="EMBL" id="CAF4420367.1"/>
    </source>
</evidence>
<dbReference type="SUPFAM" id="SSF52075">
    <property type="entry name" value="Outer arm dynein light chain 1"/>
    <property type="match status" value="1"/>
</dbReference>
<gene>
    <name evidence="3" type="ORF">OVA965_LOCUS42493</name>
    <name evidence="4" type="ORF">TMI583_LOCUS44421</name>
</gene>
<dbReference type="Pfam" id="PF12799">
    <property type="entry name" value="LRR_4"/>
    <property type="match status" value="1"/>
</dbReference>
<comment type="caution">
    <text evidence="3">The sequence shown here is derived from an EMBL/GenBank/DDBJ whole genome shotgun (WGS) entry which is preliminary data.</text>
</comment>
<dbReference type="AlphaFoldDB" id="A0A8S2G5K7"/>
<evidence type="ECO:0000256" key="2">
    <source>
        <dbReference type="ARBA" id="ARBA00022737"/>
    </source>
</evidence>
<reference evidence="3" key="1">
    <citation type="submission" date="2021-02" db="EMBL/GenBank/DDBJ databases">
        <authorList>
            <person name="Nowell W R."/>
        </authorList>
    </citation>
    <scope>NUCLEOTIDE SEQUENCE</scope>
</reference>
<keyword evidence="2" id="KW-0677">Repeat</keyword>
<feature type="non-terminal residue" evidence="3">
    <location>
        <position position="1"/>
    </location>
</feature>
<dbReference type="InterPro" id="IPR032675">
    <property type="entry name" value="LRR_dom_sf"/>
</dbReference>